<dbReference type="EMBL" id="ML213690">
    <property type="protein sequence ID" value="TFK32033.1"/>
    <property type="molecule type" value="Genomic_DNA"/>
</dbReference>
<dbReference type="OrthoDB" id="3032084at2759"/>
<sequence length="528" mass="60777">MTMFLSEQNFTRHTSPQDSCSSSSITLISPEVLLYIFLFNITPDNRSKTSEWVDCGRTTRYTSQVCRDWREIALTCPTLWRHAIDVSQNSTDWMKELLRRSQPLSIDICTYTRPFANSQCLNIALQHASRFRNVQVMVQYSFWDTLTSHLLQPTPHLETLHLEVAGESPNWTSPQLPTTLFSGDAPNLRRLDLARCTFNFVSPILHNLTELKITTVFAHLVPTISKLLDILSHTPLLERLDLFRIEGPPSNHEDDLFMDTRSPVELPRLKILELSADMDDCANLLTNVIIPSSCIFRMDCTAIQTGSALNKLISVIEQKLASRNLADHPLALSLDTTGISIDSRDPERELEPQATELTFFILLSWREWGQQEEGFETFFPLLLPIFEEVSFRITSLYLPMDDETEMDFLSRQILSSYIAIERVEGINKCMPPEFFHAFQPKSFAGDSALLPSLRTIGFRNVDFKSRWGKEPCFFDQLLSFIRWRSHLGLPIEAVKLRYCRITKEEVEQLKVWGVKVNWDGLNKMEDDQ</sequence>
<dbReference type="AlphaFoldDB" id="A0A5C3LIL7"/>
<name>A0A5C3LIL7_9AGAR</name>
<keyword evidence="2" id="KW-1185">Reference proteome</keyword>
<reference evidence="1 2" key="1">
    <citation type="journal article" date="2019" name="Nat. Ecol. Evol.">
        <title>Megaphylogeny resolves global patterns of mushroom evolution.</title>
        <authorList>
            <person name="Varga T."/>
            <person name="Krizsan K."/>
            <person name="Foldi C."/>
            <person name="Dima B."/>
            <person name="Sanchez-Garcia M."/>
            <person name="Sanchez-Ramirez S."/>
            <person name="Szollosi G.J."/>
            <person name="Szarkandi J.G."/>
            <person name="Papp V."/>
            <person name="Albert L."/>
            <person name="Andreopoulos W."/>
            <person name="Angelini C."/>
            <person name="Antonin V."/>
            <person name="Barry K.W."/>
            <person name="Bougher N.L."/>
            <person name="Buchanan P."/>
            <person name="Buyck B."/>
            <person name="Bense V."/>
            <person name="Catcheside P."/>
            <person name="Chovatia M."/>
            <person name="Cooper J."/>
            <person name="Damon W."/>
            <person name="Desjardin D."/>
            <person name="Finy P."/>
            <person name="Geml J."/>
            <person name="Haridas S."/>
            <person name="Hughes K."/>
            <person name="Justo A."/>
            <person name="Karasinski D."/>
            <person name="Kautmanova I."/>
            <person name="Kiss B."/>
            <person name="Kocsube S."/>
            <person name="Kotiranta H."/>
            <person name="LaButti K.M."/>
            <person name="Lechner B.E."/>
            <person name="Liimatainen K."/>
            <person name="Lipzen A."/>
            <person name="Lukacs Z."/>
            <person name="Mihaltcheva S."/>
            <person name="Morgado L.N."/>
            <person name="Niskanen T."/>
            <person name="Noordeloos M.E."/>
            <person name="Ohm R.A."/>
            <person name="Ortiz-Santana B."/>
            <person name="Ovrebo C."/>
            <person name="Racz N."/>
            <person name="Riley R."/>
            <person name="Savchenko A."/>
            <person name="Shiryaev A."/>
            <person name="Soop K."/>
            <person name="Spirin V."/>
            <person name="Szebenyi C."/>
            <person name="Tomsovsky M."/>
            <person name="Tulloss R.E."/>
            <person name="Uehling J."/>
            <person name="Grigoriev I.V."/>
            <person name="Vagvolgyi C."/>
            <person name="Papp T."/>
            <person name="Martin F.M."/>
            <person name="Miettinen O."/>
            <person name="Hibbett D.S."/>
            <person name="Nagy L.G."/>
        </authorList>
    </citation>
    <scope>NUCLEOTIDE SEQUENCE [LARGE SCALE GENOMIC DNA]</scope>
    <source>
        <strain evidence="1 2">CBS 166.37</strain>
    </source>
</reference>
<dbReference type="SUPFAM" id="SSF52047">
    <property type="entry name" value="RNI-like"/>
    <property type="match status" value="1"/>
</dbReference>
<proteinExistence type="predicted"/>
<dbReference type="InterPro" id="IPR032675">
    <property type="entry name" value="LRR_dom_sf"/>
</dbReference>
<dbReference type="STRING" id="68775.A0A5C3LIL7"/>
<organism evidence="1 2">
    <name type="scientific">Crucibulum laeve</name>
    <dbReference type="NCBI Taxonomy" id="68775"/>
    <lineage>
        <taxon>Eukaryota</taxon>
        <taxon>Fungi</taxon>
        <taxon>Dikarya</taxon>
        <taxon>Basidiomycota</taxon>
        <taxon>Agaricomycotina</taxon>
        <taxon>Agaricomycetes</taxon>
        <taxon>Agaricomycetidae</taxon>
        <taxon>Agaricales</taxon>
        <taxon>Agaricineae</taxon>
        <taxon>Nidulariaceae</taxon>
        <taxon>Crucibulum</taxon>
    </lineage>
</organism>
<protein>
    <submittedName>
        <fullName evidence="1">Uncharacterized protein</fullName>
    </submittedName>
</protein>
<dbReference type="PANTHER" id="PTHR38926:SF5">
    <property type="entry name" value="F-BOX AND LEUCINE-RICH REPEAT PROTEIN 6"/>
    <property type="match status" value="1"/>
</dbReference>
<accession>A0A5C3LIL7</accession>
<evidence type="ECO:0000313" key="1">
    <source>
        <dbReference type="EMBL" id="TFK32033.1"/>
    </source>
</evidence>
<dbReference type="PANTHER" id="PTHR38926">
    <property type="entry name" value="F-BOX DOMAIN CONTAINING PROTEIN, EXPRESSED"/>
    <property type="match status" value="1"/>
</dbReference>
<gene>
    <name evidence="1" type="ORF">BDQ12DRAFT_64713</name>
</gene>
<dbReference type="Proteomes" id="UP000308652">
    <property type="component" value="Unassembled WGS sequence"/>
</dbReference>
<evidence type="ECO:0000313" key="2">
    <source>
        <dbReference type="Proteomes" id="UP000308652"/>
    </source>
</evidence>
<dbReference type="Gene3D" id="3.80.10.10">
    <property type="entry name" value="Ribonuclease Inhibitor"/>
    <property type="match status" value="1"/>
</dbReference>